<sequence length="342" mass="38084">MNENKDNVILVCHYFSGDKHAAGRYDQTDEEAGWWDSIIGPGKALDTERFYIISTDALSCVVNSHKVSSTSPRSINPSTGTPFGMEFPVITIQDMVKAQKLLMDKLEIDSIYAVLGPSMGGLQALSWAVLYPEMVSRCIPIAACDKLDSFSAFFPLRMGIQAIKSDHFFNNGQYYDKTEDEKPMQGLKNAINGLALIARGRDWGDKILGSRGFIEGKDPYNAIDNLYDFERNIIHGVAARASMYDPNSYIYISKANILFDLSNGFDDIDEAVNRTSCEFLFISEKNDIFVLPEAIKALHEKCLYNGKISKHITFDSPVGHLGSVSHANLFADELSEFLNRGV</sequence>
<dbReference type="InterPro" id="IPR000073">
    <property type="entry name" value="AB_hydrolase_1"/>
</dbReference>
<proteinExistence type="predicted"/>
<dbReference type="GO" id="GO:0009086">
    <property type="term" value="P:methionine biosynthetic process"/>
    <property type="evidence" value="ECO:0007669"/>
    <property type="project" value="TreeGrafter"/>
</dbReference>
<dbReference type="InterPro" id="IPR008220">
    <property type="entry name" value="HAT_MetX-like"/>
</dbReference>
<feature type="domain" description="AB hydrolase-1" evidence="3">
    <location>
        <begin position="74"/>
        <end position="180"/>
    </location>
</feature>
<evidence type="ECO:0000259" key="3">
    <source>
        <dbReference type="Pfam" id="PF00561"/>
    </source>
</evidence>
<evidence type="ECO:0000313" key="4">
    <source>
        <dbReference type="EMBL" id="PLX19412.1"/>
    </source>
</evidence>
<dbReference type="Pfam" id="PF00561">
    <property type="entry name" value="Abhydrolase_1"/>
    <property type="match status" value="1"/>
</dbReference>
<comment type="caution">
    <text evidence="4">The sequence shown here is derived from an EMBL/GenBank/DDBJ whole genome shotgun (WGS) entry which is preliminary data.</text>
</comment>
<evidence type="ECO:0000256" key="2">
    <source>
        <dbReference type="PIRSR" id="PIRSR000443-1"/>
    </source>
</evidence>
<dbReference type="Gene3D" id="1.10.1740.110">
    <property type="match status" value="1"/>
</dbReference>
<dbReference type="PANTHER" id="PTHR32268">
    <property type="entry name" value="HOMOSERINE O-ACETYLTRANSFERASE"/>
    <property type="match status" value="1"/>
</dbReference>
<dbReference type="EMBL" id="PKTG01000032">
    <property type="protein sequence ID" value="PLX19412.1"/>
    <property type="molecule type" value="Genomic_DNA"/>
</dbReference>
<evidence type="ECO:0000313" key="5">
    <source>
        <dbReference type="Proteomes" id="UP000234857"/>
    </source>
</evidence>
<dbReference type="PIRSF" id="PIRSF000443">
    <property type="entry name" value="Homoser_Ac_trans"/>
    <property type="match status" value="1"/>
</dbReference>
<dbReference type="SUPFAM" id="SSF53474">
    <property type="entry name" value="alpha/beta-Hydrolases"/>
    <property type="match status" value="1"/>
</dbReference>
<evidence type="ECO:0000256" key="1">
    <source>
        <dbReference type="ARBA" id="ARBA00022679"/>
    </source>
</evidence>
<dbReference type="PANTHER" id="PTHR32268:SF11">
    <property type="entry name" value="HOMOSERINE O-ACETYLTRANSFERASE"/>
    <property type="match status" value="1"/>
</dbReference>
<reference evidence="4 5" key="1">
    <citation type="submission" date="2017-11" db="EMBL/GenBank/DDBJ databases">
        <title>Genome-resolved metagenomics identifies genetic mobility, metabolic interactions, and unexpected diversity in perchlorate-reducing communities.</title>
        <authorList>
            <person name="Barnum T.P."/>
            <person name="Figueroa I.A."/>
            <person name="Carlstrom C.I."/>
            <person name="Lucas L.N."/>
            <person name="Engelbrektson A.L."/>
            <person name="Coates J.D."/>
        </authorList>
    </citation>
    <scope>NUCLEOTIDE SEQUENCE [LARGE SCALE GENOMIC DNA]</scope>
    <source>
        <strain evidence="4">BM706</strain>
    </source>
</reference>
<organism evidence="4 5">
    <name type="scientific">Muiribacterium halophilum</name>
    <dbReference type="NCBI Taxonomy" id="2053465"/>
    <lineage>
        <taxon>Bacteria</taxon>
        <taxon>Candidatus Muiribacteriota</taxon>
        <taxon>Candidatus Muiribacteriia</taxon>
        <taxon>Candidatus Muiribacteriales</taxon>
        <taxon>Candidatus Muiribacteriaceae</taxon>
        <taxon>Candidatus Muiribacterium</taxon>
    </lineage>
</organism>
<feature type="active site" evidence="2">
    <location>
        <position position="287"/>
    </location>
</feature>
<keyword evidence="1" id="KW-0808">Transferase</keyword>
<dbReference type="GO" id="GO:0009092">
    <property type="term" value="P:homoserine metabolic process"/>
    <property type="evidence" value="ECO:0007669"/>
    <property type="project" value="TreeGrafter"/>
</dbReference>
<dbReference type="AlphaFoldDB" id="A0A2N5ZLE2"/>
<protein>
    <recommendedName>
        <fullName evidence="3">AB hydrolase-1 domain-containing protein</fullName>
    </recommendedName>
</protein>
<feature type="active site" description="Nucleophile" evidence="2">
    <location>
        <position position="118"/>
    </location>
</feature>
<feature type="active site" evidence="2">
    <location>
        <position position="320"/>
    </location>
</feature>
<dbReference type="InterPro" id="IPR029058">
    <property type="entry name" value="AB_hydrolase_fold"/>
</dbReference>
<name>A0A2N5ZLE2_MUIH1</name>
<dbReference type="Proteomes" id="UP000234857">
    <property type="component" value="Unassembled WGS sequence"/>
</dbReference>
<dbReference type="Gene3D" id="3.40.50.1820">
    <property type="entry name" value="alpha/beta hydrolase"/>
    <property type="match status" value="1"/>
</dbReference>
<dbReference type="GO" id="GO:0004414">
    <property type="term" value="F:homoserine O-acetyltransferase activity"/>
    <property type="evidence" value="ECO:0007669"/>
    <property type="project" value="TreeGrafter"/>
</dbReference>
<gene>
    <name evidence="4" type="ORF">C0601_01950</name>
</gene>
<accession>A0A2N5ZLE2</accession>